<evidence type="ECO:0000256" key="1">
    <source>
        <dbReference type="ARBA" id="ARBA00023015"/>
    </source>
</evidence>
<dbReference type="InterPro" id="IPR036388">
    <property type="entry name" value="WH-like_DNA-bd_sf"/>
</dbReference>
<evidence type="ECO:0000259" key="5">
    <source>
        <dbReference type="PROSITE" id="PS51078"/>
    </source>
</evidence>
<dbReference type="EMBL" id="CP115174">
    <property type="protein sequence ID" value="WBO21325.1"/>
    <property type="molecule type" value="Genomic_DNA"/>
</dbReference>
<keyword evidence="3" id="KW-0804">Transcription</keyword>
<dbReference type="Pfam" id="PF01614">
    <property type="entry name" value="IclR_C"/>
    <property type="match status" value="1"/>
</dbReference>
<reference evidence="6 7" key="1">
    <citation type="submission" date="2022-12" db="EMBL/GenBank/DDBJ databases">
        <title>Sphingomonas abieness sp. nov., an endophytic bacterium isolated from Abies koreana.</title>
        <authorList>
            <person name="Jiang L."/>
            <person name="Lee J."/>
        </authorList>
    </citation>
    <scope>NUCLEOTIDE SEQUENCE [LARGE SCALE GENOMIC DNA]</scope>
    <source>
        <strain evidence="7">PAMB 00755</strain>
    </source>
</reference>
<gene>
    <name evidence="6" type="ORF">PBT88_14170</name>
</gene>
<feature type="domain" description="IclR-ED" evidence="5">
    <location>
        <begin position="69"/>
        <end position="236"/>
    </location>
</feature>
<dbReference type="PROSITE" id="PS51077">
    <property type="entry name" value="HTH_ICLR"/>
    <property type="match status" value="1"/>
</dbReference>
<organism evidence="6 7">
    <name type="scientific">Sphingomonas abietis</name>
    <dbReference type="NCBI Taxonomy" id="3012344"/>
    <lineage>
        <taxon>Bacteria</taxon>
        <taxon>Pseudomonadati</taxon>
        <taxon>Pseudomonadota</taxon>
        <taxon>Alphaproteobacteria</taxon>
        <taxon>Sphingomonadales</taxon>
        <taxon>Sphingomonadaceae</taxon>
        <taxon>Sphingomonas</taxon>
    </lineage>
</organism>
<dbReference type="Gene3D" id="1.10.10.10">
    <property type="entry name" value="Winged helix-like DNA-binding domain superfamily/Winged helix DNA-binding domain"/>
    <property type="match status" value="1"/>
</dbReference>
<dbReference type="InterPro" id="IPR036390">
    <property type="entry name" value="WH_DNA-bd_sf"/>
</dbReference>
<dbReference type="InterPro" id="IPR014757">
    <property type="entry name" value="Tscrpt_reg_IclR_C"/>
</dbReference>
<keyword evidence="2" id="KW-0238">DNA-binding</keyword>
<dbReference type="Gene3D" id="3.30.450.40">
    <property type="match status" value="1"/>
</dbReference>
<evidence type="ECO:0000313" key="7">
    <source>
        <dbReference type="Proteomes" id="UP001210865"/>
    </source>
</evidence>
<evidence type="ECO:0000256" key="2">
    <source>
        <dbReference type="ARBA" id="ARBA00023125"/>
    </source>
</evidence>
<dbReference type="SUPFAM" id="SSF55781">
    <property type="entry name" value="GAF domain-like"/>
    <property type="match status" value="1"/>
</dbReference>
<evidence type="ECO:0000313" key="6">
    <source>
        <dbReference type="EMBL" id="WBO21325.1"/>
    </source>
</evidence>
<dbReference type="PANTHER" id="PTHR30136">
    <property type="entry name" value="HELIX-TURN-HELIX TRANSCRIPTIONAL REGULATOR, ICLR FAMILY"/>
    <property type="match status" value="1"/>
</dbReference>
<protein>
    <submittedName>
        <fullName evidence="6">IclR family transcriptional regulator</fullName>
    </submittedName>
</protein>
<sequence>MSAKHIQSIERAMAILETVARDGGSAKLSRIAEETGLGKTTAHNILTTLGALGYVRRRVGDTRYHLGGRIMNLARITGDDSSLRHRLRPALEAIAARSGETVYLGVPSGDEVYYLDMAGTPPVPEAYNAPGARDHLEGSAIGLVFLAFMPGLRERVLLSRADALPPLVERDIAEVERLGFGLDLESHRSGLHCVAIPWREEGEVRASLGLCGPAARLPKAKLAELAWMMVREIEKV</sequence>
<dbReference type="PANTHER" id="PTHR30136:SF24">
    <property type="entry name" value="HTH-TYPE TRANSCRIPTIONAL REPRESSOR ALLR"/>
    <property type="match status" value="1"/>
</dbReference>
<dbReference type="SUPFAM" id="SSF46785">
    <property type="entry name" value="Winged helix' DNA-binding domain"/>
    <property type="match status" value="1"/>
</dbReference>
<dbReference type="SMART" id="SM00346">
    <property type="entry name" value="HTH_ICLR"/>
    <property type="match status" value="1"/>
</dbReference>
<dbReference type="Pfam" id="PF09339">
    <property type="entry name" value="HTH_IclR"/>
    <property type="match status" value="1"/>
</dbReference>
<accession>A0ABY7NIH2</accession>
<dbReference type="InterPro" id="IPR050707">
    <property type="entry name" value="HTH_MetabolicPath_Reg"/>
</dbReference>
<keyword evidence="7" id="KW-1185">Reference proteome</keyword>
<evidence type="ECO:0000256" key="3">
    <source>
        <dbReference type="ARBA" id="ARBA00023163"/>
    </source>
</evidence>
<name>A0ABY7NIH2_9SPHN</name>
<evidence type="ECO:0000259" key="4">
    <source>
        <dbReference type="PROSITE" id="PS51077"/>
    </source>
</evidence>
<dbReference type="Proteomes" id="UP001210865">
    <property type="component" value="Chromosome"/>
</dbReference>
<dbReference type="PROSITE" id="PS51078">
    <property type="entry name" value="ICLR_ED"/>
    <property type="match status" value="1"/>
</dbReference>
<keyword evidence="1" id="KW-0805">Transcription regulation</keyword>
<dbReference type="InterPro" id="IPR029016">
    <property type="entry name" value="GAF-like_dom_sf"/>
</dbReference>
<dbReference type="InterPro" id="IPR005471">
    <property type="entry name" value="Tscrpt_reg_IclR_N"/>
</dbReference>
<dbReference type="RefSeq" id="WP_270075974.1">
    <property type="nucleotide sequence ID" value="NZ_CP115174.1"/>
</dbReference>
<feature type="domain" description="HTH iclR-type" evidence="4">
    <location>
        <begin position="6"/>
        <end position="68"/>
    </location>
</feature>
<proteinExistence type="predicted"/>